<dbReference type="RefSeq" id="WP_122918706.1">
    <property type="nucleotide sequence ID" value="NZ_RHHQ01000012.1"/>
</dbReference>
<dbReference type="GO" id="GO:0051213">
    <property type="term" value="F:dioxygenase activity"/>
    <property type="evidence" value="ECO:0007669"/>
    <property type="project" value="UniProtKB-KW"/>
</dbReference>
<evidence type="ECO:0000313" key="2">
    <source>
        <dbReference type="EMBL" id="RNB87008.1"/>
    </source>
</evidence>
<comment type="caution">
    <text evidence="2">The sequence shown here is derived from an EMBL/GenBank/DDBJ whole genome shotgun (WGS) entry which is preliminary data.</text>
</comment>
<dbReference type="AlphaFoldDB" id="A0A3M8DG78"/>
<dbReference type="OrthoDB" id="2380125at2"/>
<feature type="domain" description="VOC" evidence="1">
    <location>
        <begin position="1"/>
        <end position="118"/>
    </location>
</feature>
<protein>
    <submittedName>
        <fullName evidence="2">Glyoxalase/bleomycin resistance/dioxygenase family protein</fullName>
    </submittedName>
</protein>
<reference evidence="2 3" key="1">
    <citation type="submission" date="2018-10" db="EMBL/GenBank/DDBJ databases">
        <title>Phylogenomics of Brevibacillus.</title>
        <authorList>
            <person name="Dunlap C."/>
        </authorList>
    </citation>
    <scope>NUCLEOTIDE SEQUENCE [LARGE SCALE GENOMIC DNA]</scope>
    <source>
        <strain evidence="2 3">JCM 15716</strain>
    </source>
</reference>
<evidence type="ECO:0000313" key="3">
    <source>
        <dbReference type="Proteomes" id="UP000271031"/>
    </source>
</evidence>
<gene>
    <name evidence="2" type="ORF">EDM56_15000</name>
</gene>
<dbReference type="InterPro" id="IPR037523">
    <property type="entry name" value="VOC_core"/>
</dbReference>
<dbReference type="EMBL" id="RHHQ01000012">
    <property type="protein sequence ID" value="RNB87008.1"/>
    <property type="molecule type" value="Genomic_DNA"/>
</dbReference>
<keyword evidence="3" id="KW-1185">Reference proteome</keyword>
<sequence length="261" mass="29728">MITHFSGLKLQTLSIQGVRQVYAERLGFPIIAQTGQDITFAITPHASLTFKEVHEPLAPVHFAFQVPYEQFHESVKWLKQSGLFIAAWPDGREIDDENGRLNLYFRDGDGNLLEIIAHEYVADGVLVPHTPLNILYLREVGCPVASVPVFRNWLRSHLQLKTLRDGDFFNFVIGGTAHVVANWHHRRWLPIDMKAVPPKIEIAFGTPSLSFLHELQERFYLHSIPFHASDDSLSFHHEGYSFSIHHTPGFAADIPLRLQLP</sequence>
<proteinExistence type="predicted"/>
<accession>A0A3M8DG78</accession>
<organism evidence="2 3">
    <name type="scientific">Brevibacillus fluminis</name>
    <dbReference type="NCBI Taxonomy" id="511487"/>
    <lineage>
        <taxon>Bacteria</taxon>
        <taxon>Bacillati</taxon>
        <taxon>Bacillota</taxon>
        <taxon>Bacilli</taxon>
        <taxon>Bacillales</taxon>
        <taxon>Paenibacillaceae</taxon>
        <taxon>Brevibacillus</taxon>
    </lineage>
</organism>
<evidence type="ECO:0000259" key="1">
    <source>
        <dbReference type="PROSITE" id="PS51819"/>
    </source>
</evidence>
<name>A0A3M8DG78_9BACL</name>
<keyword evidence="2" id="KW-0560">Oxidoreductase</keyword>
<dbReference type="PROSITE" id="PS51819">
    <property type="entry name" value="VOC"/>
    <property type="match status" value="1"/>
</dbReference>
<dbReference type="Gene3D" id="3.10.180.10">
    <property type="entry name" value="2,3-Dihydroxybiphenyl 1,2-Dioxygenase, domain 1"/>
    <property type="match status" value="1"/>
</dbReference>
<dbReference type="InterPro" id="IPR029068">
    <property type="entry name" value="Glyas_Bleomycin-R_OHBP_Dase"/>
</dbReference>
<dbReference type="Proteomes" id="UP000271031">
    <property type="component" value="Unassembled WGS sequence"/>
</dbReference>
<dbReference type="SUPFAM" id="SSF54593">
    <property type="entry name" value="Glyoxalase/Bleomycin resistance protein/Dihydroxybiphenyl dioxygenase"/>
    <property type="match status" value="1"/>
</dbReference>
<keyword evidence="2" id="KW-0223">Dioxygenase</keyword>